<keyword evidence="3" id="KW-1185">Reference proteome</keyword>
<dbReference type="EMBL" id="FJUY01000002">
    <property type="protein sequence ID" value="CZT16161.1"/>
    <property type="molecule type" value="Genomic_DNA"/>
</dbReference>
<dbReference type="OrthoDB" id="4704201at2759"/>
<keyword evidence="1" id="KW-0732">Signal</keyword>
<name>A0A2D3UN80_9PEZI</name>
<dbReference type="RefSeq" id="XP_023623054.1">
    <property type="nucleotide sequence ID" value="XM_023767286.1"/>
</dbReference>
<feature type="chain" id="PRO_5013676108" evidence="1">
    <location>
        <begin position="20"/>
        <end position="256"/>
    </location>
</feature>
<evidence type="ECO:0000313" key="3">
    <source>
        <dbReference type="Proteomes" id="UP000225277"/>
    </source>
</evidence>
<dbReference type="Proteomes" id="UP000225277">
    <property type="component" value="Unassembled WGS sequence"/>
</dbReference>
<accession>A0A2D3UN80</accession>
<gene>
    <name evidence="2" type="ORF">RCC_02002</name>
</gene>
<protein>
    <submittedName>
        <fullName evidence="2">Uncharacterized protein</fullName>
    </submittedName>
</protein>
<evidence type="ECO:0000313" key="2">
    <source>
        <dbReference type="EMBL" id="CZT16161.1"/>
    </source>
</evidence>
<organism evidence="2 3">
    <name type="scientific">Ramularia collo-cygni</name>
    <dbReference type="NCBI Taxonomy" id="112498"/>
    <lineage>
        <taxon>Eukaryota</taxon>
        <taxon>Fungi</taxon>
        <taxon>Dikarya</taxon>
        <taxon>Ascomycota</taxon>
        <taxon>Pezizomycotina</taxon>
        <taxon>Dothideomycetes</taxon>
        <taxon>Dothideomycetidae</taxon>
        <taxon>Mycosphaerellales</taxon>
        <taxon>Mycosphaerellaceae</taxon>
        <taxon>Ramularia</taxon>
    </lineage>
</organism>
<feature type="signal peptide" evidence="1">
    <location>
        <begin position="1"/>
        <end position="19"/>
    </location>
</feature>
<proteinExistence type="predicted"/>
<sequence>MKTTAALSSLAALASLAAAFPTAGTNWETYTNDLGYTTTRFKPGMEPGSLDYDYRFGSSNATTDLASIAKRQESRSTQPLVGETAIPYGCRTDIPGDILSKLSEICGDLGCDSGASTSVEVTYPDNGMEQPATVSISAEGRWPSGMQEAMIEAVKAEAIPEAVEIEEVVSIFTQNSPHNPGREYRCDVSKSSNFFSVVVRNNDDDGMVGQLDVSVSFTQSKDSVICGTIGEAGAAIVGAINGIAGGFFGVVQALVC</sequence>
<dbReference type="AlphaFoldDB" id="A0A2D3UN80"/>
<evidence type="ECO:0000256" key="1">
    <source>
        <dbReference type="SAM" id="SignalP"/>
    </source>
</evidence>
<reference evidence="2 3" key="1">
    <citation type="submission" date="2016-03" db="EMBL/GenBank/DDBJ databases">
        <authorList>
            <person name="Ploux O."/>
        </authorList>
    </citation>
    <scope>NUCLEOTIDE SEQUENCE [LARGE SCALE GENOMIC DNA]</scope>
    <source>
        <strain evidence="2 3">URUG2</strain>
    </source>
</reference>
<dbReference type="GeneID" id="35597227"/>